<protein>
    <recommendedName>
        <fullName evidence="2">Delta(24)-sterol reductase</fullName>
        <ecNumber evidence="2">1.3.1.72</ecNumber>
    </recommendedName>
</protein>
<dbReference type="Proteomes" id="UP001303115">
    <property type="component" value="Unassembled WGS sequence"/>
</dbReference>
<dbReference type="GO" id="GO:0008202">
    <property type="term" value="P:steroid metabolic process"/>
    <property type="evidence" value="ECO:0007669"/>
    <property type="project" value="TreeGrafter"/>
</dbReference>
<dbReference type="Pfam" id="PF01565">
    <property type="entry name" value="FAD_binding_4"/>
    <property type="match status" value="1"/>
</dbReference>
<proteinExistence type="predicted"/>
<dbReference type="InterPro" id="IPR036318">
    <property type="entry name" value="FAD-bd_PCMH-like_sf"/>
</dbReference>
<dbReference type="AlphaFoldDB" id="A0AAN6SNG8"/>
<evidence type="ECO:0000256" key="2">
    <source>
        <dbReference type="ARBA" id="ARBA00012405"/>
    </source>
</evidence>
<keyword evidence="4" id="KW-1133">Transmembrane helix</keyword>
<dbReference type="PROSITE" id="PS51387">
    <property type="entry name" value="FAD_PCMH"/>
    <property type="match status" value="1"/>
</dbReference>
<dbReference type="InterPro" id="IPR040165">
    <property type="entry name" value="Diminuto-like"/>
</dbReference>
<evidence type="ECO:0000313" key="8">
    <source>
        <dbReference type="Proteomes" id="UP001303115"/>
    </source>
</evidence>
<evidence type="ECO:0000256" key="5">
    <source>
        <dbReference type="ARBA" id="ARBA00023136"/>
    </source>
</evidence>
<organism evidence="7 8">
    <name type="scientific">Parachaetomium inaequale</name>
    <dbReference type="NCBI Taxonomy" id="2588326"/>
    <lineage>
        <taxon>Eukaryota</taxon>
        <taxon>Fungi</taxon>
        <taxon>Dikarya</taxon>
        <taxon>Ascomycota</taxon>
        <taxon>Pezizomycotina</taxon>
        <taxon>Sordariomycetes</taxon>
        <taxon>Sordariomycetidae</taxon>
        <taxon>Sordariales</taxon>
        <taxon>Chaetomiaceae</taxon>
        <taxon>Parachaetomium</taxon>
    </lineage>
</organism>
<evidence type="ECO:0000313" key="7">
    <source>
        <dbReference type="EMBL" id="KAK4033807.1"/>
    </source>
</evidence>
<keyword evidence="5" id="KW-0472">Membrane</keyword>
<reference evidence="8" key="1">
    <citation type="journal article" date="2023" name="Mol. Phylogenet. Evol.">
        <title>Genome-scale phylogeny and comparative genomics of the fungal order Sordariales.</title>
        <authorList>
            <person name="Hensen N."/>
            <person name="Bonometti L."/>
            <person name="Westerberg I."/>
            <person name="Brannstrom I.O."/>
            <person name="Guillou S."/>
            <person name="Cros-Aarteil S."/>
            <person name="Calhoun S."/>
            <person name="Haridas S."/>
            <person name="Kuo A."/>
            <person name="Mondo S."/>
            <person name="Pangilinan J."/>
            <person name="Riley R."/>
            <person name="LaButti K."/>
            <person name="Andreopoulos B."/>
            <person name="Lipzen A."/>
            <person name="Chen C."/>
            <person name="Yan M."/>
            <person name="Daum C."/>
            <person name="Ng V."/>
            <person name="Clum A."/>
            <person name="Steindorff A."/>
            <person name="Ohm R.A."/>
            <person name="Martin F."/>
            <person name="Silar P."/>
            <person name="Natvig D.O."/>
            <person name="Lalanne C."/>
            <person name="Gautier V."/>
            <person name="Ament-Velasquez S.L."/>
            <person name="Kruys A."/>
            <person name="Hutchinson M.I."/>
            <person name="Powell A.J."/>
            <person name="Barry K."/>
            <person name="Miller A.N."/>
            <person name="Grigoriev I.V."/>
            <person name="Debuchy R."/>
            <person name="Gladieux P."/>
            <person name="Hiltunen Thoren M."/>
            <person name="Johannesson H."/>
        </authorList>
    </citation>
    <scope>NUCLEOTIDE SEQUENCE [LARGE SCALE GENOMIC DNA]</scope>
    <source>
        <strain evidence="8">CBS 284.82</strain>
    </source>
</reference>
<sequence>MATSHDAVVNQVSATVRAFHARGEPFRVFHGSTNSTRPAHDARLVDISALNNVLRVDEAAKIAVVEPNVPMDKLVQATLAHGMVPPVVMEFPGITVGGGFAGSAGESSSFRYGYFDQTVKSVELVLATGEVVRASHHKNPDLFRGAAGTTGTLGIATKLELNLIPARRFVKLEYHRYSTVGDTLTAVRRATDDPANDYVDGIIFSKTLGLVMTGKLTDEIPPSTRPRTFSGSWDPWFYLHAKQRANSQPEPKDNRPDLDAPTDYIPLAEYLFRYDRGGFWVGAQAFAYFPFMPFNRLTRWLLNDFMHTRMLYRALQGSNMSFGHMVQDLSLPYGTAEAFIDYTADQLNIWPLWLCPLKGIAPPSFHPSYCGPAGDGPPQPMINIGLWGAASEDVETFVRQNRELENRLTELGGRKVLYSHTYYSEDEFWELYDRGWYEGLRERYGATTLPTLYDKVHVDVAKATRKDKGRGGWRGRLAGIWPIPGLIGIISAIRSKDYLIHRQPCWTYWKGLGVPLRGRVQVTKGREHTTG</sequence>
<dbReference type="GO" id="GO:0071949">
    <property type="term" value="F:FAD binding"/>
    <property type="evidence" value="ECO:0007669"/>
    <property type="project" value="InterPro"/>
</dbReference>
<dbReference type="SUPFAM" id="SSF56176">
    <property type="entry name" value="FAD-binding/transporter-associated domain-like"/>
    <property type="match status" value="1"/>
</dbReference>
<dbReference type="PANTHER" id="PTHR10801">
    <property type="entry name" value="24-DEHYDROCHOLESTEROL REDUCTASE"/>
    <property type="match status" value="1"/>
</dbReference>
<keyword evidence="3" id="KW-0812">Transmembrane</keyword>
<evidence type="ECO:0000259" key="6">
    <source>
        <dbReference type="PROSITE" id="PS51387"/>
    </source>
</evidence>
<name>A0AAN6SNG8_9PEZI</name>
<dbReference type="PANTHER" id="PTHR10801:SF10">
    <property type="entry name" value="FAD BINDING DOMAIN PROTEIN (AFU_ORTHOLOGUE AFUA_6G14300)"/>
    <property type="match status" value="1"/>
</dbReference>
<dbReference type="InterPro" id="IPR016169">
    <property type="entry name" value="FAD-bd_PCMH_sub2"/>
</dbReference>
<dbReference type="EC" id="1.3.1.72" evidence="2"/>
<evidence type="ECO:0000256" key="1">
    <source>
        <dbReference type="ARBA" id="ARBA00004167"/>
    </source>
</evidence>
<dbReference type="Gene3D" id="3.30.465.10">
    <property type="match status" value="1"/>
</dbReference>
<dbReference type="GO" id="GO:0016020">
    <property type="term" value="C:membrane"/>
    <property type="evidence" value="ECO:0007669"/>
    <property type="project" value="UniProtKB-SubCell"/>
</dbReference>
<feature type="domain" description="FAD-binding PCMH-type" evidence="6">
    <location>
        <begin position="1"/>
        <end position="166"/>
    </location>
</feature>
<comment type="caution">
    <text evidence="7">The sequence shown here is derived from an EMBL/GenBank/DDBJ whole genome shotgun (WGS) entry which is preliminary data.</text>
</comment>
<evidence type="ECO:0000256" key="3">
    <source>
        <dbReference type="ARBA" id="ARBA00022692"/>
    </source>
</evidence>
<dbReference type="GO" id="GO:0005737">
    <property type="term" value="C:cytoplasm"/>
    <property type="evidence" value="ECO:0007669"/>
    <property type="project" value="TreeGrafter"/>
</dbReference>
<comment type="subcellular location">
    <subcellularLocation>
        <location evidence="1">Membrane</location>
        <topology evidence="1">Single-pass membrane protein</topology>
    </subcellularLocation>
</comment>
<dbReference type="GO" id="GO:0000246">
    <property type="term" value="F:Delta24(24-1) sterol reductase activity"/>
    <property type="evidence" value="ECO:0007669"/>
    <property type="project" value="TreeGrafter"/>
</dbReference>
<dbReference type="EMBL" id="MU854509">
    <property type="protein sequence ID" value="KAK4033807.1"/>
    <property type="molecule type" value="Genomic_DNA"/>
</dbReference>
<evidence type="ECO:0000256" key="4">
    <source>
        <dbReference type="ARBA" id="ARBA00022989"/>
    </source>
</evidence>
<dbReference type="InterPro" id="IPR016166">
    <property type="entry name" value="FAD-bd_PCMH"/>
</dbReference>
<dbReference type="GO" id="GO:0050614">
    <property type="term" value="F:Delta24-sterol reductase activity"/>
    <property type="evidence" value="ECO:0007669"/>
    <property type="project" value="UniProtKB-EC"/>
</dbReference>
<accession>A0AAN6SNG8</accession>
<dbReference type="InterPro" id="IPR006094">
    <property type="entry name" value="Oxid_FAD_bind_N"/>
</dbReference>
<keyword evidence="8" id="KW-1185">Reference proteome</keyword>
<gene>
    <name evidence="7" type="ORF">C8A01DRAFT_19304</name>
</gene>